<comment type="caution">
    <text evidence="1">The sequence shown here is derived from an EMBL/GenBank/DDBJ whole genome shotgun (WGS) entry which is preliminary data.</text>
</comment>
<name>A0ACC1SGR4_9APHY</name>
<keyword evidence="2" id="KW-1185">Reference proteome</keyword>
<evidence type="ECO:0000313" key="1">
    <source>
        <dbReference type="EMBL" id="KAJ3539211.1"/>
    </source>
</evidence>
<dbReference type="EMBL" id="JANHOG010001313">
    <property type="protein sequence ID" value="KAJ3539211.1"/>
    <property type="molecule type" value="Genomic_DNA"/>
</dbReference>
<protein>
    <submittedName>
        <fullName evidence="1">Uncharacterized protein</fullName>
    </submittedName>
</protein>
<reference evidence="1" key="1">
    <citation type="submission" date="2022-07" db="EMBL/GenBank/DDBJ databases">
        <title>Genome Sequence of Phlebia brevispora.</title>
        <authorList>
            <person name="Buettner E."/>
        </authorList>
    </citation>
    <scope>NUCLEOTIDE SEQUENCE</scope>
    <source>
        <strain evidence="1">MPL23</strain>
    </source>
</reference>
<dbReference type="Proteomes" id="UP001148662">
    <property type="component" value="Unassembled WGS sequence"/>
</dbReference>
<organism evidence="1 2">
    <name type="scientific">Phlebia brevispora</name>
    <dbReference type="NCBI Taxonomy" id="194682"/>
    <lineage>
        <taxon>Eukaryota</taxon>
        <taxon>Fungi</taxon>
        <taxon>Dikarya</taxon>
        <taxon>Basidiomycota</taxon>
        <taxon>Agaricomycotina</taxon>
        <taxon>Agaricomycetes</taxon>
        <taxon>Polyporales</taxon>
        <taxon>Meruliaceae</taxon>
        <taxon>Phlebia</taxon>
    </lineage>
</organism>
<accession>A0ACC1SGR4</accession>
<proteinExistence type="predicted"/>
<evidence type="ECO:0000313" key="2">
    <source>
        <dbReference type="Proteomes" id="UP001148662"/>
    </source>
</evidence>
<sequence>MGIRSLPYATPNVQVPIVGLKALPSMPNFAPELEAKPYDSAVWGPGIVRYKPPGQESGFSFGCYLCDVGRIRKLDRLCRHLTEEHFEALKKHWLGSDELVQAFMLTLPQYLCPRPNCKQLLFRKDVFQMHLRKTHKLPKEDVTKICKLFYKKQGVLGMTRDYNPEIDYPDINKASGGADAKRAEQVQPPTEEADDTDTDLEQVAPVKREIDEDYDGDENESKDRDGDDDEDEVDELDNQSVAEMKTEHSASVMPVSPTRGSSVSTTYRGGLTGAFRMPSPPPMTDDGMTTGDVKSRSVSLDASDISTVDTRASSPMIVDDDRVEAGSDFDELIDELTGDNQRAEDRTDQDDAMSVAEPDPSPGCHAADIPMDRSSEVRRSTSPDARSVWDSRGG</sequence>
<gene>
    <name evidence="1" type="ORF">NM688_g6401</name>
</gene>